<organism evidence="2 3">
    <name type="scientific">Echinicola strongylocentroti</name>
    <dbReference type="NCBI Taxonomy" id="1795355"/>
    <lineage>
        <taxon>Bacteria</taxon>
        <taxon>Pseudomonadati</taxon>
        <taxon>Bacteroidota</taxon>
        <taxon>Cytophagia</taxon>
        <taxon>Cytophagales</taxon>
        <taxon>Cyclobacteriaceae</taxon>
        <taxon>Echinicola</taxon>
    </lineage>
</organism>
<proteinExistence type="predicted"/>
<dbReference type="Proteomes" id="UP000248688">
    <property type="component" value="Chromosome"/>
</dbReference>
<keyword evidence="1" id="KW-0812">Transmembrane</keyword>
<dbReference type="RefSeq" id="WP_112782576.1">
    <property type="nucleotide sequence ID" value="NZ_CP030041.1"/>
</dbReference>
<feature type="transmembrane region" description="Helical" evidence="1">
    <location>
        <begin position="186"/>
        <end position="206"/>
    </location>
</feature>
<protein>
    <recommendedName>
        <fullName evidence="4">Beta-carotene 15,15'-monooxygenase</fullName>
    </recommendedName>
</protein>
<dbReference type="AlphaFoldDB" id="A0A2Z4IER6"/>
<feature type="transmembrane region" description="Helical" evidence="1">
    <location>
        <begin position="66"/>
        <end position="84"/>
    </location>
</feature>
<dbReference type="OrthoDB" id="979693at2"/>
<dbReference type="EMBL" id="CP030041">
    <property type="protein sequence ID" value="AWW29156.1"/>
    <property type="molecule type" value="Genomic_DNA"/>
</dbReference>
<evidence type="ECO:0000313" key="2">
    <source>
        <dbReference type="EMBL" id="AWW29156.1"/>
    </source>
</evidence>
<accession>A0A2Z4IER6</accession>
<reference evidence="2 3" key="1">
    <citation type="submission" date="2018-06" db="EMBL/GenBank/DDBJ databases">
        <title>Echinicola strongylocentroti sp. nov., isolated from a sea urchin Strongylocentrotus intermedius.</title>
        <authorList>
            <person name="Bae S.S."/>
        </authorList>
    </citation>
    <scope>NUCLEOTIDE SEQUENCE [LARGE SCALE GENOMIC DNA]</scope>
    <source>
        <strain evidence="2 3">MEBiC08714</strain>
    </source>
</reference>
<evidence type="ECO:0000313" key="3">
    <source>
        <dbReference type="Proteomes" id="UP000248688"/>
    </source>
</evidence>
<evidence type="ECO:0008006" key="4">
    <source>
        <dbReference type="Google" id="ProtNLM"/>
    </source>
</evidence>
<keyword evidence="1" id="KW-1133">Transmembrane helix</keyword>
<feature type="transmembrane region" description="Helical" evidence="1">
    <location>
        <begin position="39"/>
        <end position="59"/>
    </location>
</feature>
<sequence length="341" mass="38659">MNGTIPINRNLINFGIPLLLLGILILLMKSSFLNGNDTLNFAITADLLLTVPFVYFLLIRKSKIPNTTVIPVMIIGLLVGSYFLPQESQTYLSIFKTWALPVIEISILTFVIIKVRRTVKTYKELKSATPDFYDTLKKGCSEILPKKLVLPFATEVAVFYYGFINWKTRETNDDEFTYHKKSGTPALFYAFILIIAVETVALHFLLARWSIVAAWILTALSVYTAIQVFGFAKSLSKRPISINKDSLTLKYGILNEVDIPFSDIDKVELSRKSLEKEELTKTLSPLGELESHNVIIHLKKENELVGLYGMKKRFNLLGLHIDEPKEFNERMKNALQSSSPT</sequence>
<keyword evidence="1" id="KW-0472">Membrane</keyword>
<gene>
    <name evidence="2" type="ORF">DN752_02805</name>
</gene>
<evidence type="ECO:0000256" key="1">
    <source>
        <dbReference type="SAM" id="Phobius"/>
    </source>
</evidence>
<feature type="transmembrane region" description="Helical" evidence="1">
    <location>
        <begin position="12"/>
        <end position="33"/>
    </location>
</feature>
<name>A0A2Z4IER6_9BACT</name>
<keyword evidence="3" id="KW-1185">Reference proteome</keyword>
<feature type="transmembrane region" description="Helical" evidence="1">
    <location>
        <begin position="212"/>
        <end position="232"/>
    </location>
</feature>
<feature type="transmembrane region" description="Helical" evidence="1">
    <location>
        <begin position="90"/>
        <end position="113"/>
    </location>
</feature>
<dbReference type="KEGG" id="est:DN752_02805"/>